<protein>
    <submittedName>
        <fullName evidence="3">Ubiquitin-protein ligase</fullName>
    </submittedName>
</protein>
<dbReference type="InterPro" id="IPR000608">
    <property type="entry name" value="UBC"/>
</dbReference>
<dbReference type="GO" id="GO:0016874">
    <property type="term" value="F:ligase activity"/>
    <property type="evidence" value="ECO:0007669"/>
    <property type="project" value="UniProtKB-KW"/>
</dbReference>
<dbReference type="SUPFAM" id="SSF54495">
    <property type="entry name" value="UBC-like"/>
    <property type="match status" value="1"/>
</dbReference>
<keyword evidence="3" id="KW-0436">Ligase</keyword>
<dbReference type="Proteomes" id="UP000589520">
    <property type="component" value="Unassembled WGS sequence"/>
</dbReference>
<keyword evidence="4" id="KW-1185">Reference proteome</keyword>
<accession>A0A7Y9PDQ5</accession>
<evidence type="ECO:0000256" key="1">
    <source>
        <dbReference type="SAM" id="MobiDB-lite"/>
    </source>
</evidence>
<comment type="caution">
    <text evidence="3">The sequence shown here is derived from an EMBL/GenBank/DDBJ whole genome shotgun (WGS) entry which is preliminary data.</text>
</comment>
<organism evidence="3 4">
    <name type="scientific">Granulicella arctica</name>
    <dbReference type="NCBI Taxonomy" id="940613"/>
    <lineage>
        <taxon>Bacteria</taxon>
        <taxon>Pseudomonadati</taxon>
        <taxon>Acidobacteriota</taxon>
        <taxon>Terriglobia</taxon>
        <taxon>Terriglobales</taxon>
        <taxon>Acidobacteriaceae</taxon>
        <taxon>Granulicella</taxon>
    </lineage>
</organism>
<sequence length="191" mass="21155">MASPRTRRLKLDYDALRERLANWPLIQIAGTAGMPPEVYRIAYAIKGLYVQPSGQIHERDTHLMEINLSLDYPRRAPQCRMLTPVFHPNFDDASVCIGDFWAASEGLDDLIIRIGRMIAYQEYNTRSPLNGLAARWAAEHLNLLPLDSRPIAPPVAPPTASEPTEPAPPPSPAATALPTEDPWATPITLAE</sequence>
<proteinExistence type="predicted"/>
<gene>
    <name evidence="3" type="ORF">HDF17_000322</name>
</gene>
<evidence type="ECO:0000313" key="4">
    <source>
        <dbReference type="Proteomes" id="UP000589520"/>
    </source>
</evidence>
<name>A0A7Y9PDQ5_9BACT</name>
<evidence type="ECO:0000259" key="2">
    <source>
        <dbReference type="Pfam" id="PF00179"/>
    </source>
</evidence>
<dbReference type="EMBL" id="JACCCW010000001">
    <property type="protein sequence ID" value="NYF78035.1"/>
    <property type="molecule type" value="Genomic_DNA"/>
</dbReference>
<feature type="region of interest" description="Disordered" evidence="1">
    <location>
        <begin position="152"/>
        <end position="191"/>
    </location>
</feature>
<reference evidence="3 4" key="1">
    <citation type="submission" date="2020-07" db="EMBL/GenBank/DDBJ databases">
        <title>Genomic Encyclopedia of Type Strains, Phase IV (KMG-V): Genome sequencing to study the core and pangenomes of soil and plant-associated prokaryotes.</title>
        <authorList>
            <person name="Whitman W."/>
        </authorList>
    </citation>
    <scope>NUCLEOTIDE SEQUENCE [LARGE SCALE GENOMIC DNA]</scope>
    <source>
        <strain evidence="3 4">X4EP2</strain>
    </source>
</reference>
<dbReference type="Gene3D" id="3.10.110.10">
    <property type="entry name" value="Ubiquitin Conjugating Enzyme"/>
    <property type="match status" value="1"/>
</dbReference>
<dbReference type="AlphaFoldDB" id="A0A7Y9PDQ5"/>
<dbReference type="CDD" id="cd00195">
    <property type="entry name" value="UBCc_UEV"/>
    <property type="match status" value="1"/>
</dbReference>
<dbReference type="Pfam" id="PF00179">
    <property type="entry name" value="UQ_con"/>
    <property type="match status" value="1"/>
</dbReference>
<evidence type="ECO:0000313" key="3">
    <source>
        <dbReference type="EMBL" id="NYF78035.1"/>
    </source>
</evidence>
<dbReference type="InterPro" id="IPR016135">
    <property type="entry name" value="UBQ-conjugating_enzyme/RWD"/>
</dbReference>
<feature type="domain" description="UBC core" evidence="2">
    <location>
        <begin position="45"/>
        <end position="135"/>
    </location>
</feature>
<dbReference type="RefSeq" id="WP_179487119.1">
    <property type="nucleotide sequence ID" value="NZ_JACCCW010000001.1"/>
</dbReference>